<organism evidence="1 2">
    <name type="scientific">Paramuricea clavata</name>
    <name type="common">Red gorgonian</name>
    <name type="synonym">Violescent sea-whip</name>
    <dbReference type="NCBI Taxonomy" id="317549"/>
    <lineage>
        <taxon>Eukaryota</taxon>
        <taxon>Metazoa</taxon>
        <taxon>Cnidaria</taxon>
        <taxon>Anthozoa</taxon>
        <taxon>Octocorallia</taxon>
        <taxon>Malacalcyonacea</taxon>
        <taxon>Plexauridae</taxon>
        <taxon>Paramuricea</taxon>
    </lineage>
</organism>
<dbReference type="EMBL" id="CACRXK020016343">
    <property type="protein sequence ID" value="CAB4029692.1"/>
    <property type="molecule type" value="Genomic_DNA"/>
</dbReference>
<keyword evidence="2" id="KW-1185">Reference proteome</keyword>
<name>A0A7D9LC32_PARCT</name>
<proteinExistence type="predicted"/>
<protein>
    <submittedName>
        <fullName evidence="1">Uncharacterized protein</fullName>
    </submittedName>
</protein>
<evidence type="ECO:0000313" key="1">
    <source>
        <dbReference type="EMBL" id="CAB4029692.1"/>
    </source>
</evidence>
<dbReference type="Proteomes" id="UP001152795">
    <property type="component" value="Unassembled WGS sequence"/>
</dbReference>
<comment type="caution">
    <text evidence="1">The sequence shown here is derived from an EMBL/GenBank/DDBJ whole genome shotgun (WGS) entry which is preliminary data.</text>
</comment>
<reference evidence="1" key="1">
    <citation type="submission" date="2020-04" db="EMBL/GenBank/DDBJ databases">
        <authorList>
            <person name="Alioto T."/>
            <person name="Alioto T."/>
            <person name="Gomez Garrido J."/>
        </authorList>
    </citation>
    <scope>NUCLEOTIDE SEQUENCE</scope>
    <source>
        <strain evidence="1">A484AB</strain>
    </source>
</reference>
<evidence type="ECO:0000313" key="2">
    <source>
        <dbReference type="Proteomes" id="UP001152795"/>
    </source>
</evidence>
<sequence length="315" mass="35519">MAAEHASCSSYENQIKQLQVTFFHILLKYESYLEYNNDNKVKWSGGLVKLKSFVVNLFGDEGKWSSPGGSAKLFQSNWISITWYANTESILFQRELKELIEDSSGNKTTTNLINISDESKVKQSVPNMSSAMNKLYDHVAFTVNYIYSQDLTSKKTVSECGIQTDIYPMSTNLAHIDNQGTIFKNAVCEICIQTDVNPINENLTQNKVKEHIPSSFYELSTDLKGTKLDIVIMECKIASGVRENGQAIDQTRAELADIRDDQQKATHRDKAIIELLSKQNSALSDKVNTLSLDLEKLKANLHKVEQKHVSDHPTQ</sequence>
<accession>A0A7D9LC32</accession>
<dbReference type="AlphaFoldDB" id="A0A7D9LC32"/>
<gene>
    <name evidence="1" type="ORF">PACLA_8A014513</name>
</gene>